<dbReference type="AlphaFoldDB" id="A0A7S4R4V2"/>
<reference evidence="3" key="1">
    <citation type="submission" date="2021-01" db="EMBL/GenBank/DDBJ databases">
        <authorList>
            <person name="Corre E."/>
            <person name="Pelletier E."/>
            <person name="Niang G."/>
            <person name="Scheremetjew M."/>
            <person name="Finn R."/>
            <person name="Kale V."/>
            <person name="Holt S."/>
            <person name="Cochrane G."/>
            <person name="Meng A."/>
            <person name="Brown T."/>
            <person name="Cohen L."/>
        </authorList>
    </citation>
    <scope>NUCLEOTIDE SEQUENCE</scope>
    <source>
        <strain evidence="3">GSO104</strain>
    </source>
</reference>
<name>A0A7S4R4V2_9STRA</name>
<feature type="repeat" description="RCC1" evidence="2">
    <location>
        <begin position="243"/>
        <end position="294"/>
    </location>
</feature>
<proteinExistence type="predicted"/>
<organism evidence="3">
    <name type="scientific">Ditylum brightwellii</name>
    <dbReference type="NCBI Taxonomy" id="49249"/>
    <lineage>
        <taxon>Eukaryota</taxon>
        <taxon>Sar</taxon>
        <taxon>Stramenopiles</taxon>
        <taxon>Ochrophyta</taxon>
        <taxon>Bacillariophyta</taxon>
        <taxon>Mediophyceae</taxon>
        <taxon>Lithodesmiophycidae</taxon>
        <taxon>Lithodesmiales</taxon>
        <taxon>Lithodesmiaceae</taxon>
        <taxon>Ditylum</taxon>
    </lineage>
</organism>
<dbReference type="InterPro" id="IPR009091">
    <property type="entry name" value="RCC1/BLIP-II"/>
</dbReference>
<dbReference type="PANTHER" id="PTHR22870">
    <property type="entry name" value="REGULATOR OF CHROMOSOME CONDENSATION"/>
    <property type="match status" value="1"/>
</dbReference>
<dbReference type="Gene3D" id="2.130.10.30">
    <property type="entry name" value="Regulator of chromosome condensation 1/beta-lactamase-inhibitor protein II"/>
    <property type="match status" value="2"/>
</dbReference>
<sequence length="312" mass="32720">MNVVAITTLRLHRLRVGSSCATYLSTITSSSPPSSSLRKRRHYTAYAWGTSNKGTIPLPEIIEEGSKAGAGGGSGATDLLNRGTVIDNPREIDVEKAFGSGTDGSPVTITHMECGPTGTATILSDGRCFTYGSNKNGELGHGNKKDILVPTQLTVPESCPLSETGISSIKLGNNFSAIIDKNGDLYTFGFDGSTFSGGMGYLGHGDGKSYTSPKLVESLVEDGCHASQVAVGESHMTVLTTEGEVLTSGAGSYGRLGNLETTDQLYLEPVDMLVAEDIVHISCGSSFTLALTKDGIVYGWGQNNKGQVCIHI</sequence>
<feature type="repeat" description="RCC1" evidence="2">
    <location>
        <begin position="183"/>
        <end position="242"/>
    </location>
</feature>
<dbReference type="Pfam" id="PF00415">
    <property type="entry name" value="RCC1"/>
    <property type="match status" value="2"/>
</dbReference>
<dbReference type="PROSITE" id="PS50012">
    <property type="entry name" value="RCC1_3"/>
    <property type="match status" value="3"/>
</dbReference>
<dbReference type="PANTHER" id="PTHR22870:SF408">
    <property type="entry name" value="OS09G0560450 PROTEIN"/>
    <property type="match status" value="1"/>
</dbReference>
<feature type="repeat" description="RCC1" evidence="2">
    <location>
        <begin position="126"/>
        <end position="182"/>
    </location>
</feature>
<dbReference type="InterPro" id="IPR000408">
    <property type="entry name" value="Reg_chr_condens"/>
</dbReference>
<evidence type="ECO:0000256" key="2">
    <source>
        <dbReference type="PROSITE-ProRule" id="PRU00235"/>
    </source>
</evidence>
<keyword evidence="1" id="KW-0677">Repeat</keyword>
<dbReference type="Pfam" id="PF13540">
    <property type="entry name" value="RCC1_2"/>
    <property type="match status" value="1"/>
</dbReference>
<protein>
    <submittedName>
        <fullName evidence="3">Uncharacterized protein</fullName>
    </submittedName>
</protein>
<accession>A0A7S4R4V2</accession>
<gene>
    <name evidence="3" type="ORF">DBRI00130_LOCUS11846</name>
</gene>
<dbReference type="SUPFAM" id="SSF50985">
    <property type="entry name" value="RCC1/BLIP-II"/>
    <property type="match status" value="1"/>
</dbReference>
<dbReference type="InterPro" id="IPR051210">
    <property type="entry name" value="Ub_ligase/GEF_domain"/>
</dbReference>
<evidence type="ECO:0000256" key="1">
    <source>
        <dbReference type="ARBA" id="ARBA00022737"/>
    </source>
</evidence>
<evidence type="ECO:0000313" key="3">
    <source>
        <dbReference type="EMBL" id="CAE4601352.1"/>
    </source>
</evidence>
<dbReference type="EMBL" id="HBNS01014739">
    <property type="protein sequence ID" value="CAE4601352.1"/>
    <property type="molecule type" value="Transcribed_RNA"/>
</dbReference>